<protein>
    <recommendedName>
        <fullName evidence="7 8">Peptidyl-tRNA hydrolase</fullName>
        <shortName evidence="8">Pth</shortName>
        <ecNumber evidence="1 8">3.1.1.29</ecNumber>
    </recommendedName>
</protein>
<gene>
    <name evidence="8" type="primary">pth</name>
    <name evidence="11" type="ORF">DCCM_1055</name>
</gene>
<dbReference type="EMBL" id="BFAV01000060">
    <property type="protein sequence ID" value="GBF32859.1"/>
    <property type="molecule type" value="Genomic_DNA"/>
</dbReference>
<dbReference type="InterPro" id="IPR036416">
    <property type="entry name" value="Pept_tRNA_hydro_sf"/>
</dbReference>
<dbReference type="PROSITE" id="PS01195">
    <property type="entry name" value="PEPT_TRNA_HYDROL_1"/>
    <property type="match status" value="1"/>
</dbReference>
<evidence type="ECO:0000256" key="2">
    <source>
        <dbReference type="ARBA" id="ARBA00022555"/>
    </source>
</evidence>
<evidence type="ECO:0000313" key="11">
    <source>
        <dbReference type="EMBL" id="GBF32859.1"/>
    </source>
</evidence>
<keyword evidence="2 8" id="KW-0820">tRNA-binding</keyword>
<evidence type="ECO:0000256" key="3">
    <source>
        <dbReference type="ARBA" id="ARBA00022801"/>
    </source>
</evidence>
<reference evidence="12" key="1">
    <citation type="submission" date="2018-02" db="EMBL/GenBank/DDBJ databases">
        <title>Genome sequence of Desulfocucumis palustris strain NAW-5.</title>
        <authorList>
            <person name="Watanabe M."/>
            <person name="Kojima H."/>
            <person name="Fukui M."/>
        </authorList>
    </citation>
    <scope>NUCLEOTIDE SEQUENCE [LARGE SCALE GENOMIC DNA]</scope>
    <source>
        <strain evidence="12">NAW-5</strain>
    </source>
</reference>
<accession>A0A2L2X9E6</accession>
<dbReference type="Gene3D" id="3.40.50.1470">
    <property type="entry name" value="Peptidyl-tRNA hydrolase"/>
    <property type="match status" value="1"/>
</dbReference>
<sequence length="188" mass="20606">MFLIAGLGNPGGRYALTRHNVGFWMVDRLAGELNTKVDKSMFKSIYGEGFIGAHKVLLVKPQTYMNLSGTAVASMMRWYKLLPGELLVAYDDMDLPAGKIRIRAKGGHGGHRGMMSIIEQLGSNDFPRVRIGIGRPEIPGFEAADWVLGRFSDEEQSAVSDAVKNASEAVKCIVRDGVEAAMNKFNRS</sequence>
<evidence type="ECO:0000256" key="5">
    <source>
        <dbReference type="ARBA" id="ARBA00038063"/>
    </source>
</evidence>
<comment type="function">
    <text evidence="8">Catalyzes the release of premature peptidyl moieties from peptidyl-tRNA molecules trapped in stalled 50S ribosomal subunits, and thus maintains levels of free tRNAs and 50S ribosomes.</text>
</comment>
<dbReference type="HAMAP" id="MF_00083">
    <property type="entry name" value="Pept_tRNA_hydro_bact"/>
    <property type="match status" value="1"/>
</dbReference>
<comment type="subcellular location">
    <subcellularLocation>
        <location evidence="8">Cytoplasm</location>
    </subcellularLocation>
</comment>
<keyword evidence="12" id="KW-1185">Reference proteome</keyword>
<dbReference type="NCBIfam" id="TIGR00447">
    <property type="entry name" value="pth"/>
    <property type="match status" value="1"/>
</dbReference>
<keyword evidence="4 8" id="KW-0694">RNA-binding</keyword>
<dbReference type="OrthoDB" id="9800507at2"/>
<evidence type="ECO:0000256" key="4">
    <source>
        <dbReference type="ARBA" id="ARBA00022884"/>
    </source>
</evidence>
<feature type="binding site" evidence="8">
    <location>
        <position position="66"/>
    </location>
    <ligand>
        <name>tRNA</name>
        <dbReference type="ChEBI" id="CHEBI:17843"/>
    </ligand>
</feature>
<evidence type="ECO:0000313" key="12">
    <source>
        <dbReference type="Proteomes" id="UP000239549"/>
    </source>
</evidence>
<evidence type="ECO:0000256" key="9">
    <source>
        <dbReference type="RuleBase" id="RU000673"/>
    </source>
</evidence>
<proteinExistence type="inferred from homology"/>
<dbReference type="FunFam" id="3.40.50.1470:FF:000001">
    <property type="entry name" value="Peptidyl-tRNA hydrolase"/>
    <property type="match status" value="1"/>
</dbReference>
<dbReference type="InterPro" id="IPR018171">
    <property type="entry name" value="Pept_tRNA_hydro_CS"/>
</dbReference>
<name>A0A2L2X9E6_9FIRM</name>
<dbReference type="SUPFAM" id="SSF53178">
    <property type="entry name" value="Peptidyl-tRNA hydrolase-like"/>
    <property type="match status" value="1"/>
</dbReference>
<dbReference type="Pfam" id="PF01195">
    <property type="entry name" value="Pept_tRNA_hydro"/>
    <property type="match status" value="1"/>
</dbReference>
<feature type="binding site" evidence="8">
    <location>
        <position position="14"/>
    </location>
    <ligand>
        <name>tRNA</name>
        <dbReference type="ChEBI" id="CHEBI:17843"/>
    </ligand>
</feature>
<dbReference type="GO" id="GO:0005737">
    <property type="term" value="C:cytoplasm"/>
    <property type="evidence" value="ECO:0007669"/>
    <property type="project" value="UniProtKB-SubCell"/>
</dbReference>
<dbReference type="Proteomes" id="UP000239549">
    <property type="component" value="Unassembled WGS sequence"/>
</dbReference>
<feature type="site" description="Stabilizes the basic form of H active site to accept a proton" evidence="8">
    <location>
        <position position="91"/>
    </location>
</feature>
<keyword evidence="8" id="KW-0963">Cytoplasm</keyword>
<dbReference type="InterPro" id="IPR001328">
    <property type="entry name" value="Pept_tRNA_hydro"/>
</dbReference>
<dbReference type="AlphaFoldDB" id="A0A2L2X9E6"/>
<dbReference type="EC" id="3.1.1.29" evidence="1 8"/>
<dbReference type="GO" id="GO:0072344">
    <property type="term" value="P:rescue of stalled ribosome"/>
    <property type="evidence" value="ECO:0007669"/>
    <property type="project" value="UniProtKB-UniRule"/>
</dbReference>
<feature type="binding site" evidence="8">
    <location>
        <position position="64"/>
    </location>
    <ligand>
        <name>tRNA</name>
        <dbReference type="ChEBI" id="CHEBI:17843"/>
    </ligand>
</feature>
<dbReference type="CDD" id="cd00462">
    <property type="entry name" value="PTH"/>
    <property type="match status" value="1"/>
</dbReference>
<comment type="similarity">
    <text evidence="5 8 10">Belongs to the PTH family.</text>
</comment>
<dbReference type="PANTHER" id="PTHR17224">
    <property type="entry name" value="PEPTIDYL-TRNA HYDROLASE"/>
    <property type="match status" value="1"/>
</dbReference>
<evidence type="ECO:0000256" key="8">
    <source>
        <dbReference type="HAMAP-Rule" id="MF_00083"/>
    </source>
</evidence>
<keyword evidence="3 8" id="KW-0378">Hydrolase</keyword>
<evidence type="ECO:0000256" key="7">
    <source>
        <dbReference type="ARBA" id="ARBA00050038"/>
    </source>
</evidence>
<feature type="site" description="Discriminates between blocked and unblocked aminoacyl-tRNA" evidence="8">
    <location>
        <position position="9"/>
    </location>
</feature>
<evidence type="ECO:0000256" key="1">
    <source>
        <dbReference type="ARBA" id="ARBA00013260"/>
    </source>
</evidence>
<dbReference type="RefSeq" id="WP_104371332.1">
    <property type="nucleotide sequence ID" value="NZ_BFAV01000060.1"/>
</dbReference>
<comment type="caution">
    <text evidence="11">The sequence shown here is derived from an EMBL/GenBank/DDBJ whole genome shotgun (WGS) entry which is preliminary data.</text>
</comment>
<dbReference type="GO" id="GO:0006515">
    <property type="term" value="P:protein quality control for misfolded or incompletely synthesized proteins"/>
    <property type="evidence" value="ECO:0007669"/>
    <property type="project" value="UniProtKB-UniRule"/>
</dbReference>
<comment type="function">
    <text evidence="8">Hydrolyzes ribosome-free peptidyl-tRNAs (with 1 or more amino acids incorporated), which drop off the ribosome during protein synthesis, or as a result of ribosome stalling.</text>
</comment>
<dbReference type="GO" id="GO:0000049">
    <property type="term" value="F:tRNA binding"/>
    <property type="evidence" value="ECO:0007669"/>
    <property type="project" value="UniProtKB-UniRule"/>
</dbReference>
<dbReference type="PANTHER" id="PTHR17224:SF1">
    <property type="entry name" value="PEPTIDYL-TRNA HYDROLASE"/>
    <property type="match status" value="1"/>
</dbReference>
<comment type="catalytic activity">
    <reaction evidence="6 8 9">
        <text>an N-acyl-L-alpha-aminoacyl-tRNA + H2O = an N-acyl-L-amino acid + a tRNA + H(+)</text>
        <dbReference type="Rhea" id="RHEA:54448"/>
        <dbReference type="Rhea" id="RHEA-COMP:10123"/>
        <dbReference type="Rhea" id="RHEA-COMP:13883"/>
        <dbReference type="ChEBI" id="CHEBI:15377"/>
        <dbReference type="ChEBI" id="CHEBI:15378"/>
        <dbReference type="ChEBI" id="CHEBI:59874"/>
        <dbReference type="ChEBI" id="CHEBI:78442"/>
        <dbReference type="ChEBI" id="CHEBI:138191"/>
        <dbReference type="EC" id="3.1.1.29"/>
    </reaction>
</comment>
<comment type="subunit">
    <text evidence="8">Monomer.</text>
</comment>
<evidence type="ECO:0000256" key="6">
    <source>
        <dbReference type="ARBA" id="ARBA00048707"/>
    </source>
</evidence>
<dbReference type="GO" id="GO:0004045">
    <property type="term" value="F:peptidyl-tRNA hydrolase activity"/>
    <property type="evidence" value="ECO:0007669"/>
    <property type="project" value="UniProtKB-UniRule"/>
</dbReference>
<feature type="active site" description="Proton acceptor" evidence="8">
    <location>
        <position position="19"/>
    </location>
</feature>
<evidence type="ECO:0000256" key="10">
    <source>
        <dbReference type="RuleBase" id="RU004320"/>
    </source>
</evidence>
<organism evidence="11 12">
    <name type="scientific">Desulfocucumis palustris</name>
    <dbReference type="NCBI Taxonomy" id="1898651"/>
    <lineage>
        <taxon>Bacteria</taxon>
        <taxon>Bacillati</taxon>
        <taxon>Bacillota</taxon>
        <taxon>Clostridia</taxon>
        <taxon>Eubacteriales</taxon>
        <taxon>Desulfocucumaceae</taxon>
        <taxon>Desulfocucumis</taxon>
    </lineage>
</organism>
<comment type="caution">
    <text evidence="8">Lacks conserved residue(s) required for the propagation of feature annotation.</text>
</comment>